<sequence>MKPKLKHTYCPPSESPEQRIVAPPMHALRAGLNRWRSTLEGFFIDNRIVFPVMKHWAFNRQKQYGLTEVLELLLGDEEKYAVPKHAKTGTVEASPVTDHNTYMLDTPNEDAGPAHPLLCTANGATDLEVENACIQATHHAHTGYQIQATNTVVQATIIPNNSREDAIEQRSNFLVNNTVNSADIDKSPPIMVQQLGLHASCTDELHTGHLENTTSVISGNNTQIPPTNIASEFETVTRHSNMNLLTLNVKGANAPNKQLMI</sequence>
<accession>A0AAV8T5U7</accession>
<evidence type="ECO:0000313" key="2">
    <source>
        <dbReference type="Proteomes" id="UP001159364"/>
    </source>
</evidence>
<gene>
    <name evidence="1" type="ORF">K2173_004455</name>
</gene>
<comment type="caution">
    <text evidence="1">The sequence shown here is derived from an EMBL/GenBank/DDBJ whole genome shotgun (WGS) entry which is preliminary data.</text>
</comment>
<dbReference type="AlphaFoldDB" id="A0AAV8T5U7"/>
<evidence type="ECO:0000313" key="1">
    <source>
        <dbReference type="EMBL" id="KAJ8761679.1"/>
    </source>
</evidence>
<reference evidence="1 2" key="1">
    <citation type="submission" date="2021-09" db="EMBL/GenBank/DDBJ databases">
        <title>Genomic insights and catalytic innovation underlie evolution of tropane alkaloids biosynthesis.</title>
        <authorList>
            <person name="Wang Y.-J."/>
            <person name="Tian T."/>
            <person name="Huang J.-P."/>
            <person name="Huang S.-X."/>
        </authorList>
    </citation>
    <scope>NUCLEOTIDE SEQUENCE [LARGE SCALE GENOMIC DNA]</scope>
    <source>
        <strain evidence="1">KIB-2018</strain>
        <tissue evidence="1">Leaf</tissue>
    </source>
</reference>
<dbReference type="EMBL" id="JAIWQS010000006">
    <property type="protein sequence ID" value="KAJ8761679.1"/>
    <property type="molecule type" value="Genomic_DNA"/>
</dbReference>
<protein>
    <submittedName>
        <fullName evidence="1">Uncharacterized protein</fullName>
    </submittedName>
</protein>
<keyword evidence="2" id="KW-1185">Reference proteome</keyword>
<name>A0AAV8T5U7_9ROSI</name>
<organism evidence="1 2">
    <name type="scientific">Erythroxylum novogranatense</name>
    <dbReference type="NCBI Taxonomy" id="1862640"/>
    <lineage>
        <taxon>Eukaryota</taxon>
        <taxon>Viridiplantae</taxon>
        <taxon>Streptophyta</taxon>
        <taxon>Embryophyta</taxon>
        <taxon>Tracheophyta</taxon>
        <taxon>Spermatophyta</taxon>
        <taxon>Magnoliopsida</taxon>
        <taxon>eudicotyledons</taxon>
        <taxon>Gunneridae</taxon>
        <taxon>Pentapetalae</taxon>
        <taxon>rosids</taxon>
        <taxon>fabids</taxon>
        <taxon>Malpighiales</taxon>
        <taxon>Erythroxylaceae</taxon>
        <taxon>Erythroxylum</taxon>
    </lineage>
</organism>
<dbReference type="Proteomes" id="UP001159364">
    <property type="component" value="Linkage Group LG06"/>
</dbReference>
<proteinExistence type="predicted"/>